<keyword evidence="2" id="KW-0812">Transmembrane</keyword>
<sequence>MSGRCLLLLPLRALHLTIRVTSVLSTVINSEGNKDTMGIAHNEEYSKTFGTKHLKMMRLLFLCLMLLLPAASAVSELEGSADGVPDDDDDEDSVIPKPLDPRQAESVTEGPDQFTLIIIIVAVAVLTISGAAIIITMLVRRKIRNREQGIYSVPTEQDQKGTV</sequence>
<evidence type="ECO:0000313" key="4">
    <source>
        <dbReference type="Proteomes" id="UP001331515"/>
    </source>
</evidence>
<evidence type="ECO:0000256" key="2">
    <source>
        <dbReference type="SAM" id="Phobius"/>
    </source>
</evidence>
<accession>A0AAN8DIG1</accession>
<feature type="region of interest" description="Disordered" evidence="1">
    <location>
        <begin position="78"/>
        <end position="107"/>
    </location>
</feature>
<reference evidence="3 4" key="1">
    <citation type="journal article" date="2023" name="Mol. Biol. Evol.">
        <title>Genomics of Secondarily Temperate Adaptation in the Only Non-Antarctic Icefish.</title>
        <authorList>
            <person name="Rivera-Colon A.G."/>
            <person name="Rayamajhi N."/>
            <person name="Minhas B.F."/>
            <person name="Madrigal G."/>
            <person name="Bilyk K.T."/>
            <person name="Yoon V."/>
            <person name="Hune M."/>
            <person name="Gregory S."/>
            <person name="Cheng C.H.C."/>
            <person name="Catchen J.M."/>
        </authorList>
    </citation>
    <scope>NUCLEOTIDE SEQUENCE [LARGE SCALE GENOMIC DNA]</scope>
    <source>
        <tissue evidence="3">White muscle</tissue>
    </source>
</reference>
<comment type="caution">
    <text evidence="3">The sequence shown here is derived from an EMBL/GenBank/DDBJ whole genome shotgun (WGS) entry which is preliminary data.</text>
</comment>
<keyword evidence="2" id="KW-0472">Membrane</keyword>
<evidence type="ECO:0000313" key="3">
    <source>
        <dbReference type="EMBL" id="KAK5922480.1"/>
    </source>
</evidence>
<organism evidence="3 4">
    <name type="scientific">Champsocephalus gunnari</name>
    <name type="common">Mackerel icefish</name>
    <dbReference type="NCBI Taxonomy" id="52237"/>
    <lineage>
        <taxon>Eukaryota</taxon>
        <taxon>Metazoa</taxon>
        <taxon>Chordata</taxon>
        <taxon>Craniata</taxon>
        <taxon>Vertebrata</taxon>
        <taxon>Euteleostomi</taxon>
        <taxon>Actinopterygii</taxon>
        <taxon>Neopterygii</taxon>
        <taxon>Teleostei</taxon>
        <taxon>Neoteleostei</taxon>
        <taxon>Acanthomorphata</taxon>
        <taxon>Eupercaria</taxon>
        <taxon>Perciformes</taxon>
        <taxon>Notothenioidei</taxon>
        <taxon>Channichthyidae</taxon>
        <taxon>Champsocephalus</taxon>
    </lineage>
</organism>
<dbReference type="EMBL" id="JAURVH010001522">
    <property type="protein sequence ID" value="KAK5922480.1"/>
    <property type="molecule type" value="Genomic_DNA"/>
</dbReference>
<name>A0AAN8DIG1_CHAGU</name>
<protein>
    <submittedName>
        <fullName evidence="3">Uncharacterized protein</fullName>
    </submittedName>
</protein>
<gene>
    <name evidence="3" type="ORF">CgunFtcFv8_019737</name>
</gene>
<feature type="transmembrane region" description="Helical" evidence="2">
    <location>
        <begin position="56"/>
        <end position="75"/>
    </location>
</feature>
<keyword evidence="4" id="KW-1185">Reference proteome</keyword>
<feature type="transmembrane region" description="Helical" evidence="2">
    <location>
        <begin position="114"/>
        <end position="139"/>
    </location>
</feature>
<dbReference type="AlphaFoldDB" id="A0AAN8DIG1"/>
<keyword evidence="2" id="KW-1133">Transmembrane helix</keyword>
<feature type="compositionally biased region" description="Acidic residues" evidence="1">
    <location>
        <begin position="84"/>
        <end position="93"/>
    </location>
</feature>
<dbReference type="Proteomes" id="UP001331515">
    <property type="component" value="Unassembled WGS sequence"/>
</dbReference>
<evidence type="ECO:0000256" key="1">
    <source>
        <dbReference type="SAM" id="MobiDB-lite"/>
    </source>
</evidence>
<proteinExistence type="predicted"/>